<sequence>MTHTTLTPIRFENALWEGHVTSDCTPQIEVLYLGELLPDVELTPDADGWTLRIPVPSTALSEGVHCVIIRDESTDQKLGEFTIVAGAPVEDDLKAEVALLRAELDMLKRAFRRSQAPQG</sequence>
<dbReference type="RefSeq" id="WP_074736739.1">
    <property type="nucleotide sequence ID" value="NZ_FNNP01000002.1"/>
</dbReference>
<proteinExistence type="predicted"/>
<dbReference type="EMBL" id="FNNP01000002">
    <property type="protein sequence ID" value="SDX02453.1"/>
    <property type="molecule type" value="Genomic_DNA"/>
</dbReference>
<accession>A0A1H2YB55</accession>
<name>A0A1H2YB55_9RHOB</name>
<dbReference type="Proteomes" id="UP000183400">
    <property type="component" value="Unassembled WGS sequence"/>
</dbReference>
<keyword evidence="2" id="KW-1185">Reference proteome</keyword>
<protein>
    <submittedName>
        <fullName evidence="1">Uncharacterized protein</fullName>
    </submittedName>
</protein>
<evidence type="ECO:0000313" key="1">
    <source>
        <dbReference type="EMBL" id="SDX02453.1"/>
    </source>
</evidence>
<reference evidence="2" key="1">
    <citation type="submission" date="2016-10" db="EMBL/GenBank/DDBJ databases">
        <authorList>
            <person name="Varghese N."/>
            <person name="Submissions S."/>
        </authorList>
    </citation>
    <scope>NUCLEOTIDE SEQUENCE [LARGE SCALE GENOMIC DNA]</scope>
    <source>
        <strain evidence="2">DSM 27839</strain>
    </source>
</reference>
<gene>
    <name evidence="1" type="ORF">SAMN05444358_102222</name>
</gene>
<dbReference type="AlphaFoldDB" id="A0A1H2YB55"/>
<organism evidence="1 2">
    <name type="scientific">Ruegeria halocynthiae</name>
    <dbReference type="NCBI Taxonomy" id="985054"/>
    <lineage>
        <taxon>Bacteria</taxon>
        <taxon>Pseudomonadati</taxon>
        <taxon>Pseudomonadota</taxon>
        <taxon>Alphaproteobacteria</taxon>
        <taxon>Rhodobacterales</taxon>
        <taxon>Roseobacteraceae</taxon>
        <taxon>Ruegeria</taxon>
    </lineage>
</organism>
<dbReference type="STRING" id="985054.SAMN05444358_102222"/>
<evidence type="ECO:0000313" key="2">
    <source>
        <dbReference type="Proteomes" id="UP000183400"/>
    </source>
</evidence>
<dbReference type="OrthoDB" id="7772846at2"/>